<evidence type="ECO:0000313" key="2">
    <source>
        <dbReference type="EMBL" id="MPN23776.1"/>
    </source>
</evidence>
<protein>
    <submittedName>
        <fullName evidence="2">Uncharacterized protein</fullName>
    </submittedName>
</protein>
<dbReference type="AlphaFoldDB" id="A0A645GCC0"/>
<organism evidence="2">
    <name type="scientific">bioreactor metagenome</name>
    <dbReference type="NCBI Taxonomy" id="1076179"/>
    <lineage>
        <taxon>unclassified sequences</taxon>
        <taxon>metagenomes</taxon>
        <taxon>ecological metagenomes</taxon>
    </lineage>
</organism>
<keyword evidence="1" id="KW-0472">Membrane</keyword>
<feature type="transmembrane region" description="Helical" evidence="1">
    <location>
        <begin position="21"/>
        <end position="39"/>
    </location>
</feature>
<name>A0A645GCC0_9ZZZZ</name>
<keyword evidence="1" id="KW-0812">Transmembrane</keyword>
<comment type="caution">
    <text evidence="2">The sequence shown here is derived from an EMBL/GenBank/DDBJ whole genome shotgun (WGS) entry which is preliminary data.</text>
</comment>
<proteinExistence type="predicted"/>
<gene>
    <name evidence="2" type="ORF">SDC9_171169</name>
</gene>
<evidence type="ECO:0000256" key="1">
    <source>
        <dbReference type="SAM" id="Phobius"/>
    </source>
</evidence>
<accession>A0A645GCC0</accession>
<keyword evidence="1" id="KW-1133">Transmembrane helix</keyword>
<reference evidence="2" key="1">
    <citation type="submission" date="2019-08" db="EMBL/GenBank/DDBJ databases">
        <authorList>
            <person name="Kucharzyk K."/>
            <person name="Murdoch R.W."/>
            <person name="Higgins S."/>
            <person name="Loffler F."/>
        </authorList>
    </citation>
    <scope>NUCLEOTIDE SEQUENCE</scope>
</reference>
<dbReference type="EMBL" id="VSSQ01072374">
    <property type="protein sequence ID" value="MPN23776.1"/>
    <property type="molecule type" value="Genomic_DNA"/>
</dbReference>
<sequence length="62" mass="6995">MYVQTSEIRASKADERFSGNLIIGAYGFSGIVSYIFYSYTVDFTVFLSLGQQGYYRTRSVAV</sequence>